<dbReference type="PANTHER" id="PTHR42928">
    <property type="entry name" value="TRICARBOXYLATE-BINDING PROTEIN"/>
    <property type="match status" value="1"/>
</dbReference>
<dbReference type="Gene3D" id="3.40.190.10">
    <property type="entry name" value="Periplasmic binding protein-like II"/>
    <property type="match status" value="1"/>
</dbReference>
<keyword evidence="4" id="KW-1185">Reference proteome</keyword>
<evidence type="ECO:0000256" key="2">
    <source>
        <dbReference type="SAM" id="SignalP"/>
    </source>
</evidence>
<evidence type="ECO:0000256" key="1">
    <source>
        <dbReference type="ARBA" id="ARBA00006987"/>
    </source>
</evidence>
<dbReference type="Gene3D" id="3.40.190.150">
    <property type="entry name" value="Bordetella uptake gene, domain 1"/>
    <property type="match status" value="1"/>
</dbReference>
<feature type="signal peptide" evidence="2">
    <location>
        <begin position="1"/>
        <end position="19"/>
    </location>
</feature>
<evidence type="ECO:0000313" key="4">
    <source>
        <dbReference type="Proteomes" id="UP000600101"/>
    </source>
</evidence>
<dbReference type="AlphaFoldDB" id="A0A9X0QYS6"/>
<dbReference type="PANTHER" id="PTHR42928:SF5">
    <property type="entry name" value="BLR1237 PROTEIN"/>
    <property type="match status" value="1"/>
</dbReference>
<evidence type="ECO:0000313" key="3">
    <source>
        <dbReference type="EMBL" id="MBC4016499.1"/>
    </source>
</evidence>
<dbReference type="Pfam" id="PF03401">
    <property type="entry name" value="TctC"/>
    <property type="match status" value="1"/>
</dbReference>
<name>A0A9X0QYS6_9PROT</name>
<protein>
    <submittedName>
        <fullName evidence="3">Tripartite tricarboxylate transporter substrate binding protein</fullName>
    </submittedName>
</protein>
<feature type="chain" id="PRO_5040911070" evidence="2">
    <location>
        <begin position="20"/>
        <end position="316"/>
    </location>
</feature>
<proteinExistence type="inferred from homology"/>
<keyword evidence="2" id="KW-0732">Signal</keyword>
<comment type="caution">
    <text evidence="3">The sequence shown here is derived from an EMBL/GenBank/DDBJ whole genome shotgun (WGS) entry which is preliminary data.</text>
</comment>
<comment type="similarity">
    <text evidence="1">Belongs to the UPF0065 (bug) family.</text>
</comment>
<gene>
    <name evidence="3" type="ORF">H7965_14330</name>
</gene>
<dbReference type="Proteomes" id="UP000600101">
    <property type="component" value="Unassembled WGS sequence"/>
</dbReference>
<dbReference type="InterPro" id="IPR005064">
    <property type="entry name" value="BUG"/>
</dbReference>
<sequence>MRILLALLLGCTMAAPAGAAWPERPVTIVVPFGPGGGADIAARSIGRWLEGRLGQPFVIVNRGGAGGEIGFTATARAAPDGYTIGVITMPNLVTIPIERRAQYAVEQLAPVANLVDDVGGVFVRADSPFRSLADLVAAAKARPEAVSFGTTGIGTYAHFGMLALERQAGISLTPVAYGGTAAMRAALLQGGLQVAGVSMTDATAEMQAGQVRALGQMAARRWSGTPDVPTLREQGFDVVLSSMRGFAAPAGTPPEILRRLSDAIGAAAEDAEFRRMAERQAMPLRFLDSAAFAAEIAAQQTQYRTQWQAQPWRERD</sequence>
<dbReference type="CDD" id="cd07012">
    <property type="entry name" value="PBP2_Bug_TTT"/>
    <property type="match status" value="1"/>
</dbReference>
<dbReference type="RefSeq" id="WP_186771271.1">
    <property type="nucleotide sequence ID" value="NZ_JACOMF010000016.1"/>
</dbReference>
<dbReference type="PIRSF" id="PIRSF017082">
    <property type="entry name" value="YflP"/>
    <property type="match status" value="1"/>
</dbReference>
<organism evidence="3 4">
    <name type="scientific">Siccirubricoccus deserti</name>
    <dbReference type="NCBI Taxonomy" id="2013562"/>
    <lineage>
        <taxon>Bacteria</taxon>
        <taxon>Pseudomonadati</taxon>
        <taxon>Pseudomonadota</taxon>
        <taxon>Alphaproteobacteria</taxon>
        <taxon>Acetobacterales</taxon>
        <taxon>Roseomonadaceae</taxon>
        <taxon>Siccirubricoccus</taxon>
    </lineage>
</organism>
<reference evidence="3" key="1">
    <citation type="submission" date="2020-08" db="EMBL/GenBank/DDBJ databases">
        <authorList>
            <person name="Hu Y."/>
            <person name="Nguyen S.V."/>
            <person name="Li F."/>
            <person name="Fanning S."/>
        </authorList>
    </citation>
    <scope>NUCLEOTIDE SEQUENCE</scope>
    <source>
        <strain evidence="3">SYSU D8009</strain>
    </source>
</reference>
<dbReference type="EMBL" id="JACOMF010000016">
    <property type="protein sequence ID" value="MBC4016499.1"/>
    <property type="molecule type" value="Genomic_DNA"/>
</dbReference>
<accession>A0A9X0QYS6</accession>
<dbReference type="InterPro" id="IPR042100">
    <property type="entry name" value="Bug_dom1"/>
</dbReference>
<dbReference type="SUPFAM" id="SSF53850">
    <property type="entry name" value="Periplasmic binding protein-like II"/>
    <property type="match status" value="1"/>
</dbReference>